<dbReference type="GO" id="GO:0120200">
    <property type="term" value="C:rod photoreceptor outer segment"/>
    <property type="evidence" value="ECO:0007669"/>
    <property type="project" value="TreeGrafter"/>
</dbReference>
<dbReference type="HOGENOM" id="CLU_028379_1_0_1"/>
<organism evidence="2 3">
    <name type="scientific">Latimeria chalumnae</name>
    <name type="common">Coelacanth</name>
    <dbReference type="NCBI Taxonomy" id="7897"/>
    <lineage>
        <taxon>Eukaryota</taxon>
        <taxon>Metazoa</taxon>
        <taxon>Chordata</taxon>
        <taxon>Craniata</taxon>
        <taxon>Vertebrata</taxon>
        <taxon>Euteleostomi</taxon>
        <taxon>Coelacanthiformes</taxon>
        <taxon>Coelacanthidae</taxon>
        <taxon>Latimeria</taxon>
    </lineage>
</organism>
<reference evidence="2" key="2">
    <citation type="submission" date="2025-08" db="UniProtKB">
        <authorList>
            <consortium name="Ensembl"/>
        </authorList>
    </citation>
    <scope>IDENTIFICATION</scope>
</reference>
<dbReference type="GO" id="GO:0045494">
    <property type="term" value="P:photoreceptor cell maintenance"/>
    <property type="evidence" value="ECO:0007669"/>
    <property type="project" value="TreeGrafter"/>
</dbReference>
<sequence length="398" mass="45613">IIPRYSLAGPFKGHLSMKSSPYCTGSSSRLCDQYLIQDHMASHYNKILSAKATVDCSKPKSMITSIKYSDQQRRERLKKEVTKYEQEILSARSLSRASSRPAGSHESSPLGKVENISDTGRNNCSIPTDKKNSFSFLKINQVPCFFNWETLHPAYHNKHRQGDSPHSYSDVSYRSSTPRRRCPSVAYGSTTGSLVRGQNCSYKAFQDPQQKTYSGDLLEKHSRFFKEGGQPFTPRTLKKESKSVLAQYRYYTPPRRKAKAEKAEKTAQLMVDGGTQTDLDSKSFPDHLDLEKKKIKLSPCLKQNKLTFLLLSNDNISDHEESSCRVSVTYCFLRQLSIYKARVAFCKHFGSHREEELKYLEFIADVTNEMLTLGLFSNRVLERVFDRHIEQNKHRLDE</sequence>
<evidence type="ECO:0000313" key="2">
    <source>
        <dbReference type="Ensembl" id="ENSLACP00000006704.1"/>
    </source>
</evidence>
<dbReference type="EMBL" id="AFYH01002993">
    <property type="status" value="NOT_ANNOTATED_CDS"/>
    <property type="molecule type" value="Genomic_DNA"/>
</dbReference>
<dbReference type="InParanoid" id="H3AAN3"/>
<protein>
    <submittedName>
        <fullName evidence="2">Spermatosis associated 7</fullName>
    </submittedName>
</protein>
<dbReference type="GO" id="GO:0036064">
    <property type="term" value="C:ciliary basal body"/>
    <property type="evidence" value="ECO:0007669"/>
    <property type="project" value="TreeGrafter"/>
</dbReference>
<reference evidence="2" key="3">
    <citation type="submission" date="2025-09" db="UniProtKB">
        <authorList>
            <consortium name="Ensembl"/>
        </authorList>
    </citation>
    <scope>IDENTIFICATION</scope>
</reference>
<keyword evidence="3" id="KW-1185">Reference proteome</keyword>
<feature type="compositionally biased region" description="Polar residues" evidence="1">
    <location>
        <begin position="164"/>
        <end position="176"/>
    </location>
</feature>
<dbReference type="eggNOG" id="ENOG502QSVU">
    <property type="taxonomic scope" value="Eukaryota"/>
</dbReference>
<dbReference type="PANTHER" id="PTHR14917">
    <property type="entry name" value="SPERMATOGENESIS-ASSOCIATED PROTEIN 7"/>
    <property type="match status" value="1"/>
</dbReference>
<dbReference type="AlphaFoldDB" id="H3AAN3"/>
<dbReference type="GO" id="GO:0000226">
    <property type="term" value="P:microtubule cytoskeleton organization"/>
    <property type="evidence" value="ECO:0007669"/>
    <property type="project" value="TreeGrafter"/>
</dbReference>
<dbReference type="PANTHER" id="PTHR14917:SF2">
    <property type="entry name" value="SPERMATOGENESIS-ASSOCIATED PROTEIN 7"/>
    <property type="match status" value="1"/>
</dbReference>
<dbReference type="GO" id="GO:0005930">
    <property type="term" value="C:axoneme"/>
    <property type="evidence" value="ECO:0007669"/>
    <property type="project" value="TreeGrafter"/>
</dbReference>
<dbReference type="GeneTree" id="ENSGT00390000014113"/>
<name>H3AAN3_LATCH</name>
<evidence type="ECO:0000313" key="3">
    <source>
        <dbReference type="Proteomes" id="UP000008672"/>
    </source>
</evidence>
<proteinExistence type="predicted"/>
<dbReference type="OMA" id="FITEHEW"/>
<dbReference type="Pfam" id="PF15244">
    <property type="entry name" value="HSD3"/>
    <property type="match status" value="1"/>
</dbReference>
<gene>
    <name evidence="2" type="primary">SPATA7</name>
</gene>
<dbReference type="EMBL" id="AFYH01002992">
    <property type="status" value="NOT_ANNOTATED_CDS"/>
    <property type="molecule type" value="Genomic_DNA"/>
</dbReference>
<accession>H3AAN3</accession>
<dbReference type="Proteomes" id="UP000008672">
    <property type="component" value="Unassembled WGS sequence"/>
</dbReference>
<dbReference type="GO" id="GO:0120206">
    <property type="term" value="C:photoreceptor distal connecting cilium"/>
    <property type="evidence" value="ECO:0007669"/>
    <property type="project" value="TreeGrafter"/>
</dbReference>
<dbReference type="Ensembl" id="ENSLACT00000006758.1">
    <property type="protein sequence ID" value="ENSLACP00000006704.1"/>
    <property type="gene ID" value="ENSLACG00000005946.1"/>
</dbReference>
<dbReference type="EMBL" id="AFYH01002991">
    <property type="status" value="NOT_ANNOTATED_CDS"/>
    <property type="molecule type" value="Genomic_DNA"/>
</dbReference>
<feature type="region of interest" description="Disordered" evidence="1">
    <location>
        <begin position="92"/>
        <end position="124"/>
    </location>
</feature>
<dbReference type="EMBL" id="AFYH01002994">
    <property type="status" value="NOT_ANNOTATED_CDS"/>
    <property type="molecule type" value="Genomic_DNA"/>
</dbReference>
<reference evidence="3" key="1">
    <citation type="submission" date="2011-08" db="EMBL/GenBank/DDBJ databases">
        <title>The draft genome of Latimeria chalumnae.</title>
        <authorList>
            <person name="Di Palma F."/>
            <person name="Alfoldi J."/>
            <person name="Johnson J."/>
            <person name="Berlin A."/>
            <person name="Gnerre S."/>
            <person name="Jaffe D."/>
            <person name="MacCallum I."/>
            <person name="Young S."/>
            <person name="Walker B.J."/>
            <person name="Lander E."/>
            <person name="Lindblad-Toh K."/>
        </authorList>
    </citation>
    <scope>NUCLEOTIDE SEQUENCE [LARGE SCALE GENOMIC DNA]</scope>
    <source>
        <strain evidence="3">Wild caught</strain>
    </source>
</reference>
<dbReference type="InterPro" id="IPR029357">
    <property type="entry name" value="SPATA7"/>
</dbReference>
<dbReference type="FunCoup" id="H3AAN3">
    <property type="interactions" value="267"/>
</dbReference>
<dbReference type="STRING" id="7897.ENSLACP00000006704"/>
<feature type="region of interest" description="Disordered" evidence="1">
    <location>
        <begin position="158"/>
        <end position="185"/>
    </location>
</feature>
<evidence type="ECO:0000256" key="1">
    <source>
        <dbReference type="SAM" id="MobiDB-lite"/>
    </source>
</evidence>